<comment type="catalytic activity">
    <reaction evidence="9 10">
        <text>Release of signal peptides from bacterial membrane prolipoproteins. Hydrolyzes -Xaa-Yaa-Zaa-|-(S,diacylglyceryl)Cys-, in which Xaa is hydrophobic (preferably Leu), and Yaa (Ala or Ser) and Zaa (Gly or Ala) have small, neutral side chains.</text>
        <dbReference type="EC" id="3.4.23.36"/>
    </reaction>
</comment>
<proteinExistence type="inferred from homology"/>
<dbReference type="PATRIC" id="fig|857265.3.peg.108"/>
<dbReference type="HAMAP" id="MF_00161">
    <property type="entry name" value="LspA"/>
    <property type="match status" value="1"/>
</dbReference>
<evidence type="ECO:0000256" key="9">
    <source>
        <dbReference type="HAMAP-Rule" id="MF_00161"/>
    </source>
</evidence>
<evidence type="ECO:0000256" key="4">
    <source>
        <dbReference type="ARBA" id="ARBA00022692"/>
    </source>
</evidence>
<dbReference type="RefSeq" id="WP_053935827.1">
    <property type="nucleotide sequence ID" value="NZ_LAQT01000001.1"/>
</dbReference>
<keyword evidence="12" id="KW-0449">Lipoprotein</keyword>
<evidence type="ECO:0000256" key="11">
    <source>
        <dbReference type="RuleBase" id="RU004181"/>
    </source>
</evidence>
<evidence type="ECO:0000256" key="10">
    <source>
        <dbReference type="RuleBase" id="RU000594"/>
    </source>
</evidence>
<comment type="function">
    <text evidence="9 10">This protein specifically catalyzes the removal of signal peptides from prolipoproteins.</text>
</comment>
<evidence type="ECO:0000256" key="8">
    <source>
        <dbReference type="ARBA" id="ARBA00023136"/>
    </source>
</evidence>
<keyword evidence="5 9" id="KW-0064">Aspartyl protease</keyword>
<feature type="transmembrane region" description="Helical" evidence="9">
    <location>
        <begin position="63"/>
        <end position="80"/>
    </location>
</feature>
<sequence>MLKWLALAVLVIILDQAAKLSIASHLSYGQLVPIIPGCFSLTLVYNMGAAFSFLANAGGWQRHFFTVLALVVAVVIISLLRKHHQQPRFAAALGLILGGALGNVIDRVAYGHVIDFILVYWNSSYFPAFNVADSAICIGAGLLILDSMLRPHPSREKTQ</sequence>
<keyword evidence="4 9" id="KW-0812">Transmembrane</keyword>
<comment type="pathway">
    <text evidence="9">Protein modification; lipoprotein biosynthesis (signal peptide cleavage).</text>
</comment>
<feature type="transmembrane region" description="Helical" evidence="9">
    <location>
        <begin position="125"/>
        <end position="145"/>
    </location>
</feature>
<dbReference type="GO" id="GO:0004190">
    <property type="term" value="F:aspartic-type endopeptidase activity"/>
    <property type="evidence" value="ECO:0007669"/>
    <property type="project" value="UniProtKB-UniRule"/>
</dbReference>
<organism evidence="12 13">
    <name type="scientific">Amantichitinum ursilacus</name>
    <dbReference type="NCBI Taxonomy" id="857265"/>
    <lineage>
        <taxon>Bacteria</taxon>
        <taxon>Pseudomonadati</taxon>
        <taxon>Pseudomonadota</taxon>
        <taxon>Betaproteobacteria</taxon>
        <taxon>Neisseriales</taxon>
        <taxon>Chitinibacteraceae</taxon>
        <taxon>Amantichitinum</taxon>
    </lineage>
</organism>
<dbReference type="OrthoDB" id="9810259at2"/>
<comment type="caution">
    <text evidence="12">The sequence shown here is derived from an EMBL/GenBank/DDBJ whole genome shotgun (WGS) entry which is preliminary data.</text>
</comment>
<dbReference type="UniPathway" id="UPA00665"/>
<accession>A0A0N1JTF7</accession>
<evidence type="ECO:0000256" key="5">
    <source>
        <dbReference type="ARBA" id="ARBA00022750"/>
    </source>
</evidence>
<feature type="active site" evidence="9">
    <location>
        <position position="115"/>
    </location>
</feature>
<evidence type="ECO:0000256" key="3">
    <source>
        <dbReference type="ARBA" id="ARBA00022670"/>
    </source>
</evidence>
<dbReference type="PROSITE" id="PS00855">
    <property type="entry name" value="SPASE_II"/>
    <property type="match status" value="1"/>
</dbReference>
<evidence type="ECO:0000313" key="13">
    <source>
        <dbReference type="Proteomes" id="UP000037939"/>
    </source>
</evidence>
<dbReference type="EMBL" id="LAQT01000001">
    <property type="protein sequence ID" value="KPC55095.1"/>
    <property type="molecule type" value="Genomic_DNA"/>
</dbReference>
<evidence type="ECO:0000256" key="1">
    <source>
        <dbReference type="ARBA" id="ARBA00006139"/>
    </source>
</evidence>
<evidence type="ECO:0000256" key="6">
    <source>
        <dbReference type="ARBA" id="ARBA00022801"/>
    </source>
</evidence>
<dbReference type="PANTHER" id="PTHR33695:SF1">
    <property type="entry name" value="LIPOPROTEIN SIGNAL PEPTIDASE"/>
    <property type="match status" value="1"/>
</dbReference>
<keyword evidence="2 9" id="KW-1003">Cell membrane</keyword>
<dbReference type="AlphaFoldDB" id="A0A0N1JTF7"/>
<keyword evidence="3 9" id="KW-0645">Protease</keyword>
<dbReference type="InterPro" id="IPR001872">
    <property type="entry name" value="Peptidase_A8"/>
</dbReference>
<dbReference type="PRINTS" id="PR00781">
    <property type="entry name" value="LIPOSIGPTASE"/>
</dbReference>
<evidence type="ECO:0000256" key="7">
    <source>
        <dbReference type="ARBA" id="ARBA00022989"/>
    </source>
</evidence>
<reference evidence="12 13" key="1">
    <citation type="submission" date="2015-07" db="EMBL/GenBank/DDBJ databases">
        <title>Draft genome sequence of the Amantichitinum ursilacus IGB-41, a new chitin-degrading bacterium.</title>
        <authorList>
            <person name="Kirstahler P."/>
            <person name="Guenther M."/>
            <person name="Grumaz C."/>
            <person name="Rupp S."/>
            <person name="Zibek S."/>
            <person name="Sohn K."/>
        </authorList>
    </citation>
    <scope>NUCLEOTIDE SEQUENCE [LARGE SCALE GENOMIC DNA]</scope>
    <source>
        <strain evidence="12 13">IGB-41</strain>
    </source>
</reference>
<dbReference type="Proteomes" id="UP000037939">
    <property type="component" value="Unassembled WGS sequence"/>
</dbReference>
<dbReference type="EC" id="3.4.23.36" evidence="9"/>
<evidence type="ECO:0000313" key="12">
    <source>
        <dbReference type="EMBL" id="KPC55095.1"/>
    </source>
</evidence>
<dbReference type="Pfam" id="PF01252">
    <property type="entry name" value="Peptidase_A8"/>
    <property type="match status" value="1"/>
</dbReference>
<gene>
    <name evidence="9 12" type="primary">lspA</name>
    <name evidence="12" type="ORF">WG78_00510</name>
</gene>
<comment type="similarity">
    <text evidence="1 9 11">Belongs to the peptidase A8 family.</text>
</comment>
<dbReference type="GO" id="GO:0006508">
    <property type="term" value="P:proteolysis"/>
    <property type="evidence" value="ECO:0007669"/>
    <property type="project" value="UniProtKB-KW"/>
</dbReference>
<comment type="subcellular location">
    <subcellularLocation>
        <location evidence="9">Cell membrane</location>
        <topology evidence="9">Multi-pass membrane protein</topology>
    </subcellularLocation>
</comment>
<keyword evidence="8 9" id="KW-0472">Membrane</keyword>
<keyword evidence="6 9" id="KW-0378">Hydrolase</keyword>
<dbReference type="PANTHER" id="PTHR33695">
    <property type="entry name" value="LIPOPROTEIN SIGNAL PEPTIDASE"/>
    <property type="match status" value="1"/>
</dbReference>
<keyword evidence="7 9" id="KW-1133">Transmembrane helix</keyword>
<dbReference type="NCBIfam" id="TIGR00077">
    <property type="entry name" value="lspA"/>
    <property type="match status" value="1"/>
</dbReference>
<protein>
    <recommendedName>
        <fullName evidence="9">Lipoprotein signal peptidase</fullName>
        <ecNumber evidence="9">3.4.23.36</ecNumber>
    </recommendedName>
    <alternativeName>
        <fullName evidence="9">Prolipoprotein signal peptidase</fullName>
    </alternativeName>
    <alternativeName>
        <fullName evidence="9">Signal peptidase II</fullName>
        <shortName evidence="9">SPase II</shortName>
    </alternativeName>
</protein>
<feature type="transmembrane region" description="Helical" evidence="9">
    <location>
        <begin position="87"/>
        <end position="105"/>
    </location>
</feature>
<keyword evidence="13" id="KW-1185">Reference proteome</keyword>
<dbReference type="GO" id="GO:0005886">
    <property type="term" value="C:plasma membrane"/>
    <property type="evidence" value="ECO:0007669"/>
    <property type="project" value="UniProtKB-SubCell"/>
</dbReference>
<comment type="caution">
    <text evidence="9">Lacks conserved residue(s) required for the propagation of feature annotation.</text>
</comment>
<feature type="active site" evidence="9">
    <location>
        <position position="133"/>
    </location>
</feature>
<dbReference type="STRING" id="857265.WG78_00510"/>
<evidence type="ECO:0000256" key="2">
    <source>
        <dbReference type="ARBA" id="ARBA00022475"/>
    </source>
</evidence>
<name>A0A0N1JTF7_9NEIS</name>